<organism evidence="2 3">
    <name type="scientific">Rhizocola hellebori</name>
    <dbReference type="NCBI Taxonomy" id="1392758"/>
    <lineage>
        <taxon>Bacteria</taxon>
        <taxon>Bacillati</taxon>
        <taxon>Actinomycetota</taxon>
        <taxon>Actinomycetes</taxon>
        <taxon>Micromonosporales</taxon>
        <taxon>Micromonosporaceae</taxon>
        <taxon>Rhizocola</taxon>
    </lineage>
</organism>
<sequence>MLLLASFGFVAVGILLIGRNPVVSVLCFLLGGLYLVPRGITLVRRRTMLRVDAQGVLLGGPSTFSRDKDELVSWQDIVAVVLWEQEATRGRKMAFVGLQRHEGLPQLKGSARSKRWQRIALATVPAHVPRQVAIDSRPVNLWSLDRGKLATAVRAFAPEVPIADLATK</sequence>
<dbReference type="AlphaFoldDB" id="A0A8J3VLQ3"/>
<evidence type="ECO:0000313" key="2">
    <source>
        <dbReference type="EMBL" id="GIH10393.1"/>
    </source>
</evidence>
<reference evidence="2" key="1">
    <citation type="submission" date="2021-01" db="EMBL/GenBank/DDBJ databases">
        <title>Whole genome shotgun sequence of Rhizocola hellebori NBRC 109834.</title>
        <authorList>
            <person name="Komaki H."/>
            <person name="Tamura T."/>
        </authorList>
    </citation>
    <scope>NUCLEOTIDE SEQUENCE</scope>
    <source>
        <strain evidence="2">NBRC 109834</strain>
    </source>
</reference>
<comment type="caution">
    <text evidence="2">The sequence shown here is derived from an EMBL/GenBank/DDBJ whole genome shotgun (WGS) entry which is preliminary data.</text>
</comment>
<evidence type="ECO:0000313" key="3">
    <source>
        <dbReference type="Proteomes" id="UP000612899"/>
    </source>
</evidence>
<dbReference type="EMBL" id="BONY01000093">
    <property type="protein sequence ID" value="GIH10393.1"/>
    <property type="molecule type" value="Genomic_DNA"/>
</dbReference>
<dbReference type="Proteomes" id="UP000612899">
    <property type="component" value="Unassembled WGS sequence"/>
</dbReference>
<accession>A0A8J3VLQ3</accession>
<name>A0A8J3VLQ3_9ACTN</name>
<protein>
    <submittedName>
        <fullName evidence="2">Uncharacterized protein</fullName>
    </submittedName>
</protein>
<feature type="transmembrane region" description="Helical" evidence="1">
    <location>
        <begin position="23"/>
        <end position="40"/>
    </location>
</feature>
<proteinExistence type="predicted"/>
<keyword evidence="1" id="KW-0812">Transmembrane</keyword>
<keyword evidence="1" id="KW-0472">Membrane</keyword>
<gene>
    <name evidence="2" type="ORF">Rhe02_84600</name>
</gene>
<keyword evidence="1" id="KW-1133">Transmembrane helix</keyword>
<keyword evidence="3" id="KW-1185">Reference proteome</keyword>
<evidence type="ECO:0000256" key="1">
    <source>
        <dbReference type="SAM" id="Phobius"/>
    </source>
</evidence>